<dbReference type="AlphaFoldDB" id="A0AAD5XY26"/>
<dbReference type="GO" id="GO:0016020">
    <property type="term" value="C:membrane"/>
    <property type="evidence" value="ECO:0007669"/>
    <property type="project" value="UniProtKB-SubCell"/>
</dbReference>
<dbReference type="PANTHER" id="PTHR30266:SF2">
    <property type="entry name" value="LARGE-CONDUCTANCE MECHANOSENSITIVE CHANNEL"/>
    <property type="match status" value="1"/>
</dbReference>
<accession>A0AAD5XY26</accession>
<proteinExistence type="predicted"/>
<keyword evidence="2" id="KW-0812">Transmembrane</keyword>
<protein>
    <recommendedName>
        <fullName evidence="7">Large-conductance mechanosensitive channel</fullName>
    </recommendedName>
</protein>
<organism evidence="5 6">
    <name type="scientific">Clydaea vesicula</name>
    <dbReference type="NCBI Taxonomy" id="447962"/>
    <lineage>
        <taxon>Eukaryota</taxon>
        <taxon>Fungi</taxon>
        <taxon>Fungi incertae sedis</taxon>
        <taxon>Chytridiomycota</taxon>
        <taxon>Chytridiomycota incertae sedis</taxon>
        <taxon>Chytridiomycetes</taxon>
        <taxon>Lobulomycetales</taxon>
        <taxon>Lobulomycetaceae</taxon>
        <taxon>Clydaea</taxon>
    </lineage>
</organism>
<dbReference type="SUPFAM" id="SSF81330">
    <property type="entry name" value="Gated mechanosensitive channel"/>
    <property type="match status" value="1"/>
</dbReference>
<dbReference type="GO" id="GO:0008381">
    <property type="term" value="F:mechanosensitive monoatomic ion channel activity"/>
    <property type="evidence" value="ECO:0007669"/>
    <property type="project" value="TreeGrafter"/>
</dbReference>
<gene>
    <name evidence="5" type="ORF">HK099_006684</name>
</gene>
<dbReference type="InterPro" id="IPR019823">
    <property type="entry name" value="Mechanosensitive_channel_CS"/>
</dbReference>
<evidence type="ECO:0000256" key="3">
    <source>
        <dbReference type="ARBA" id="ARBA00022989"/>
    </source>
</evidence>
<dbReference type="Gene3D" id="1.10.1200.120">
    <property type="entry name" value="Large-conductance mechanosensitive channel, MscL, domain 1"/>
    <property type="match status" value="1"/>
</dbReference>
<evidence type="ECO:0000256" key="1">
    <source>
        <dbReference type="ARBA" id="ARBA00004141"/>
    </source>
</evidence>
<sequence>MESKSPNQRKSALPKFNVVESVKVVQGVGRGGVKVVGTVFTDFKNFIDKGNVVDLAVGLVLGTAFTAIVNSVVVDLFTPIISLIGNGSQLKEKYVFLKKPRTCAVETNLCYALYPTIAEAQAGFGITWNYGRAYASSFRRKQIIKPVVVKACPYCCMDVPIKAIKCGHCCSALESNDEIDVIDMENHETINVDKTF</sequence>
<keyword evidence="6" id="KW-1185">Reference proteome</keyword>
<dbReference type="EMBL" id="JADGJW010000595">
    <property type="protein sequence ID" value="KAJ3214739.1"/>
    <property type="molecule type" value="Genomic_DNA"/>
</dbReference>
<dbReference type="InterPro" id="IPR036019">
    <property type="entry name" value="MscL_channel"/>
</dbReference>
<evidence type="ECO:0008006" key="7">
    <source>
        <dbReference type="Google" id="ProtNLM"/>
    </source>
</evidence>
<comment type="caution">
    <text evidence="5">The sequence shown here is derived from an EMBL/GenBank/DDBJ whole genome shotgun (WGS) entry which is preliminary data.</text>
</comment>
<comment type="subcellular location">
    <subcellularLocation>
        <location evidence="1">Membrane</location>
        <topology evidence="1">Multi-pass membrane protein</topology>
    </subcellularLocation>
</comment>
<dbReference type="PROSITE" id="PS01327">
    <property type="entry name" value="MSCL"/>
    <property type="match status" value="1"/>
</dbReference>
<evidence type="ECO:0000313" key="5">
    <source>
        <dbReference type="EMBL" id="KAJ3214739.1"/>
    </source>
</evidence>
<name>A0AAD5XY26_9FUNG</name>
<reference evidence="5" key="1">
    <citation type="submission" date="2020-05" db="EMBL/GenBank/DDBJ databases">
        <title>Phylogenomic resolution of chytrid fungi.</title>
        <authorList>
            <person name="Stajich J.E."/>
            <person name="Amses K."/>
            <person name="Simmons R."/>
            <person name="Seto K."/>
            <person name="Myers J."/>
            <person name="Bonds A."/>
            <person name="Quandt C.A."/>
            <person name="Barry K."/>
            <person name="Liu P."/>
            <person name="Grigoriev I."/>
            <person name="Longcore J.E."/>
            <person name="James T.Y."/>
        </authorList>
    </citation>
    <scope>NUCLEOTIDE SEQUENCE</scope>
    <source>
        <strain evidence="5">JEL0476</strain>
    </source>
</reference>
<dbReference type="Pfam" id="PF01741">
    <property type="entry name" value="MscL"/>
    <property type="match status" value="1"/>
</dbReference>
<dbReference type="PANTHER" id="PTHR30266">
    <property type="entry name" value="MECHANOSENSITIVE CHANNEL MSCL"/>
    <property type="match status" value="1"/>
</dbReference>
<dbReference type="InterPro" id="IPR037673">
    <property type="entry name" value="MSC/AndL"/>
</dbReference>
<evidence type="ECO:0000256" key="4">
    <source>
        <dbReference type="ARBA" id="ARBA00023136"/>
    </source>
</evidence>
<evidence type="ECO:0000256" key="2">
    <source>
        <dbReference type="ARBA" id="ARBA00022692"/>
    </source>
</evidence>
<dbReference type="Proteomes" id="UP001211065">
    <property type="component" value="Unassembled WGS sequence"/>
</dbReference>
<evidence type="ECO:0000313" key="6">
    <source>
        <dbReference type="Proteomes" id="UP001211065"/>
    </source>
</evidence>
<keyword evidence="3" id="KW-1133">Transmembrane helix</keyword>
<keyword evidence="4" id="KW-0472">Membrane</keyword>